<dbReference type="GO" id="GO:0016020">
    <property type="term" value="C:membrane"/>
    <property type="evidence" value="ECO:0007669"/>
    <property type="project" value="TreeGrafter"/>
</dbReference>
<dbReference type="InterPro" id="IPR002509">
    <property type="entry name" value="NODB_dom"/>
</dbReference>
<dbReference type="AlphaFoldDB" id="A0A497U8S1"/>
<feature type="chain" id="PRO_5019823528" evidence="3">
    <location>
        <begin position="23"/>
        <end position="311"/>
    </location>
</feature>
<dbReference type="PANTHER" id="PTHR10587">
    <property type="entry name" value="GLYCOSYL TRANSFERASE-RELATED"/>
    <property type="match status" value="1"/>
</dbReference>
<dbReference type="EMBL" id="RCCB01000013">
    <property type="protein sequence ID" value="RLJ24096.1"/>
    <property type="molecule type" value="Genomic_DNA"/>
</dbReference>
<feature type="signal peptide" evidence="3">
    <location>
        <begin position="1"/>
        <end position="22"/>
    </location>
</feature>
<dbReference type="PANTHER" id="PTHR10587:SF133">
    <property type="entry name" value="CHITIN DEACETYLASE 1-RELATED"/>
    <property type="match status" value="1"/>
</dbReference>
<protein>
    <submittedName>
        <fullName evidence="6">Peptidoglycan/xylan/chitin deacetylase (PgdA/CDA1 family)</fullName>
    </submittedName>
</protein>
<evidence type="ECO:0000313" key="6">
    <source>
        <dbReference type="EMBL" id="RLJ24096.1"/>
    </source>
</evidence>
<dbReference type="InterPro" id="IPR011330">
    <property type="entry name" value="Glyco_hydro/deAcase_b/a-brl"/>
</dbReference>
<reference evidence="6 8" key="2">
    <citation type="submission" date="2018-10" db="EMBL/GenBank/DDBJ databases">
        <title>Genomic Encyclopedia of Archaeal and Bacterial Type Strains, Phase II (KMG-II): from individual species to whole genera.</title>
        <authorList>
            <person name="Goeker M."/>
        </authorList>
    </citation>
    <scope>NUCLEOTIDE SEQUENCE [LARGE SCALE GENOMIC DNA]</scope>
    <source>
        <strain evidence="6 8">DSM 21886</strain>
    </source>
</reference>
<dbReference type="GO" id="GO:0005975">
    <property type="term" value="P:carbohydrate metabolic process"/>
    <property type="evidence" value="ECO:0007669"/>
    <property type="project" value="InterPro"/>
</dbReference>
<dbReference type="GO" id="GO:0016810">
    <property type="term" value="F:hydrolase activity, acting on carbon-nitrogen (but not peptide) bonds"/>
    <property type="evidence" value="ECO:0007669"/>
    <property type="project" value="InterPro"/>
</dbReference>
<evidence type="ECO:0000313" key="5">
    <source>
        <dbReference type="EMBL" id="PKW20653.1"/>
    </source>
</evidence>
<evidence type="ECO:0000256" key="2">
    <source>
        <dbReference type="ARBA" id="ARBA00022801"/>
    </source>
</evidence>
<dbReference type="Proteomes" id="UP000275027">
    <property type="component" value="Unassembled WGS sequence"/>
</dbReference>
<keyword evidence="2" id="KW-0378">Hydrolase</keyword>
<comment type="caution">
    <text evidence="6">The sequence shown here is derived from an EMBL/GenBank/DDBJ whole genome shotgun (WGS) entry which is preliminary data.</text>
</comment>
<evidence type="ECO:0000313" key="7">
    <source>
        <dbReference type="Proteomes" id="UP000233767"/>
    </source>
</evidence>
<keyword evidence="7" id="KW-1185">Reference proteome</keyword>
<evidence type="ECO:0000256" key="1">
    <source>
        <dbReference type="ARBA" id="ARBA00022723"/>
    </source>
</evidence>
<dbReference type="RefSeq" id="WP_101472648.1">
    <property type="nucleotide sequence ID" value="NZ_PJND01000009.1"/>
</dbReference>
<keyword evidence="1" id="KW-0479">Metal-binding</keyword>
<dbReference type="Gene3D" id="3.20.20.370">
    <property type="entry name" value="Glycoside hydrolase/deacetylase"/>
    <property type="match status" value="1"/>
</dbReference>
<dbReference type="Pfam" id="PF01522">
    <property type="entry name" value="Polysacc_deac_1"/>
    <property type="match status" value="1"/>
</dbReference>
<dbReference type="PROSITE" id="PS51677">
    <property type="entry name" value="NODB"/>
    <property type="match status" value="1"/>
</dbReference>
<reference evidence="5 7" key="1">
    <citation type="submission" date="2017-12" db="EMBL/GenBank/DDBJ databases">
        <title>Genomic Encyclopedia of Type Strains, Phase III (KMG-III): the genomes of soil and plant-associated and newly described type strains.</title>
        <authorList>
            <person name="Whitman W."/>
        </authorList>
    </citation>
    <scope>NUCLEOTIDE SEQUENCE [LARGE SCALE GENOMIC DNA]</scope>
    <source>
        <strain evidence="5 7">IP-10</strain>
    </source>
</reference>
<dbReference type="GO" id="GO:0046872">
    <property type="term" value="F:metal ion binding"/>
    <property type="evidence" value="ECO:0007669"/>
    <property type="project" value="UniProtKB-KW"/>
</dbReference>
<accession>A0A497U8S1</accession>
<evidence type="ECO:0000313" key="8">
    <source>
        <dbReference type="Proteomes" id="UP000275027"/>
    </source>
</evidence>
<proteinExistence type="predicted"/>
<name>A0A497U8S1_9FLAO</name>
<evidence type="ECO:0000256" key="3">
    <source>
        <dbReference type="SAM" id="SignalP"/>
    </source>
</evidence>
<dbReference type="EMBL" id="PJND01000009">
    <property type="protein sequence ID" value="PKW20653.1"/>
    <property type="molecule type" value="Genomic_DNA"/>
</dbReference>
<organism evidence="6 8">
    <name type="scientific">Flavobacterium lindanitolerans</name>
    <dbReference type="NCBI Taxonomy" id="428988"/>
    <lineage>
        <taxon>Bacteria</taxon>
        <taxon>Pseudomonadati</taxon>
        <taxon>Bacteroidota</taxon>
        <taxon>Flavobacteriia</taxon>
        <taxon>Flavobacteriales</taxon>
        <taxon>Flavobacteriaceae</taxon>
        <taxon>Flavobacterium</taxon>
    </lineage>
</organism>
<dbReference type="InterPro" id="IPR050248">
    <property type="entry name" value="Polysacc_deacetylase_ArnD"/>
</dbReference>
<dbReference type="SUPFAM" id="SSF88713">
    <property type="entry name" value="Glycoside hydrolase/deacetylase"/>
    <property type="match status" value="1"/>
</dbReference>
<evidence type="ECO:0000259" key="4">
    <source>
        <dbReference type="PROSITE" id="PS51677"/>
    </source>
</evidence>
<dbReference type="Proteomes" id="UP000233767">
    <property type="component" value="Unassembled WGS sequence"/>
</dbReference>
<keyword evidence="3" id="KW-0732">Signal</keyword>
<feature type="domain" description="NodB homology" evidence="4">
    <location>
        <begin position="24"/>
        <end position="252"/>
    </location>
</feature>
<gene>
    <name evidence="5" type="ORF">B0G92_2803</name>
    <name evidence="6" type="ORF">CLV50_2813</name>
</gene>
<sequence>MKFNIRTTVLFFSVFFSVQLYAQKQVAITIDDIPNTKRFQKDGFQSLLLKKLDSLQLPIAIFINEGKIYETDSVSMNFRLLENWVKRSYITLGNHSFSHLRYSDAGLTVFANDIYKGEAITKELAKKYSKPLKHFRFPFNDLGKDTLQHKEIENYLTQKGYRITPYTVESEDWAYSTVYEYYLAKNDIANAKSTGEKYVKKTIEFFEFFEMLGTQQYKRPVRHIYLCHDNLLNADYLPKIVKLLKTKGYTFVSLDEALQDSVYQQKDNYYKKWGVSWLYRWMKSQKEATAIMKKEPDNAEIEKLYDKITKG</sequence>